<evidence type="ECO:0000256" key="1">
    <source>
        <dbReference type="SAM" id="MobiDB-lite"/>
    </source>
</evidence>
<dbReference type="OrthoDB" id="5877502at2759"/>
<evidence type="ECO:0000313" key="3">
    <source>
        <dbReference type="Proteomes" id="UP000298663"/>
    </source>
</evidence>
<dbReference type="EMBL" id="AZBU02000009">
    <property type="protein sequence ID" value="TKR65513.1"/>
    <property type="molecule type" value="Genomic_DNA"/>
</dbReference>
<feature type="compositionally biased region" description="Pro residues" evidence="1">
    <location>
        <begin position="20"/>
        <end position="35"/>
    </location>
</feature>
<sequence>MSLDDRLNLMRPMFGQEVPPLAPPMGHPMIPPPIQPLMQPGMPQPESLIQSPKHVSPPAPVPAPKKTQTPQKEPLAPKKDQDDQVGMRKLLGFMVTLQQEVEERGYIDNNAMKKLCKDMGIAEGNLEKAYGMLNDLSEKFNDPPSTNPSTSARC</sequence>
<reference evidence="2 3" key="2">
    <citation type="journal article" date="2019" name="G3 (Bethesda)">
        <title>Hybrid Assembly of the Genome of the Entomopathogenic Nematode Steinernema carpocapsae Identifies the X-Chromosome.</title>
        <authorList>
            <person name="Serra L."/>
            <person name="Macchietto M."/>
            <person name="Macias-Munoz A."/>
            <person name="McGill C.J."/>
            <person name="Rodriguez I.M."/>
            <person name="Rodriguez B."/>
            <person name="Murad R."/>
            <person name="Mortazavi A."/>
        </authorList>
    </citation>
    <scope>NUCLEOTIDE SEQUENCE [LARGE SCALE GENOMIC DNA]</scope>
    <source>
        <strain evidence="2 3">ALL</strain>
    </source>
</reference>
<feature type="compositionally biased region" description="Basic and acidic residues" evidence="1">
    <location>
        <begin position="75"/>
        <end position="85"/>
    </location>
</feature>
<name>A0A4U5MAP7_STECR</name>
<proteinExistence type="predicted"/>
<feature type="compositionally biased region" description="Low complexity" evidence="1">
    <location>
        <begin position="36"/>
        <end position="54"/>
    </location>
</feature>
<protein>
    <submittedName>
        <fullName evidence="2">Uncharacterized protein</fullName>
    </submittedName>
</protein>
<dbReference type="AlphaFoldDB" id="A0A4U5MAP7"/>
<dbReference type="Proteomes" id="UP000298663">
    <property type="component" value="Unassembled WGS sequence"/>
</dbReference>
<comment type="caution">
    <text evidence="2">The sequence shown here is derived from an EMBL/GenBank/DDBJ whole genome shotgun (WGS) entry which is preliminary data.</text>
</comment>
<gene>
    <name evidence="2" type="ORF">L596_025905</name>
</gene>
<feature type="region of interest" description="Disordered" evidence="1">
    <location>
        <begin position="14"/>
        <end position="85"/>
    </location>
</feature>
<reference evidence="2 3" key="1">
    <citation type="journal article" date="2015" name="Genome Biol.">
        <title>Comparative genomics of Steinernema reveals deeply conserved gene regulatory networks.</title>
        <authorList>
            <person name="Dillman A.R."/>
            <person name="Macchietto M."/>
            <person name="Porter C.F."/>
            <person name="Rogers A."/>
            <person name="Williams B."/>
            <person name="Antoshechkin I."/>
            <person name="Lee M.M."/>
            <person name="Goodwin Z."/>
            <person name="Lu X."/>
            <person name="Lewis E.E."/>
            <person name="Goodrich-Blair H."/>
            <person name="Stock S.P."/>
            <person name="Adams B.J."/>
            <person name="Sternberg P.W."/>
            <person name="Mortazavi A."/>
        </authorList>
    </citation>
    <scope>NUCLEOTIDE SEQUENCE [LARGE SCALE GENOMIC DNA]</scope>
    <source>
        <strain evidence="2 3">ALL</strain>
    </source>
</reference>
<evidence type="ECO:0000313" key="2">
    <source>
        <dbReference type="EMBL" id="TKR65513.1"/>
    </source>
</evidence>
<organism evidence="2 3">
    <name type="scientific">Steinernema carpocapsae</name>
    <name type="common">Entomopathogenic nematode</name>
    <dbReference type="NCBI Taxonomy" id="34508"/>
    <lineage>
        <taxon>Eukaryota</taxon>
        <taxon>Metazoa</taxon>
        <taxon>Ecdysozoa</taxon>
        <taxon>Nematoda</taxon>
        <taxon>Chromadorea</taxon>
        <taxon>Rhabditida</taxon>
        <taxon>Tylenchina</taxon>
        <taxon>Panagrolaimomorpha</taxon>
        <taxon>Strongyloidoidea</taxon>
        <taxon>Steinernematidae</taxon>
        <taxon>Steinernema</taxon>
    </lineage>
</organism>
<keyword evidence="3" id="KW-1185">Reference proteome</keyword>
<accession>A0A4U5MAP7</accession>